<dbReference type="Gene3D" id="3.40.109.10">
    <property type="entry name" value="NADH Oxidase"/>
    <property type="match status" value="1"/>
</dbReference>
<dbReference type="CDD" id="cd02150">
    <property type="entry name" value="nitroreductase"/>
    <property type="match status" value="1"/>
</dbReference>
<dbReference type="PANTHER" id="PTHR23026">
    <property type="entry name" value="NADPH NITROREDUCTASE"/>
    <property type="match status" value="1"/>
</dbReference>
<evidence type="ECO:0000259" key="1">
    <source>
        <dbReference type="Pfam" id="PF00881"/>
    </source>
</evidence>
<organism evidence="2 3">
    <name type="scientific">Candidatus Parabacteroides intestinipullorum</name>
    <dbReference type="NCBI Taxonomy" id="2838723"/>
    <lineage>
        <taxon>Bacteria</taxon>
        <taxon>Pseudomonadati</taxon>
        <taxon>Bacteroidota</taxon>
        <taxon>Bacteroidia</taxon>
        <taxon>Bacteroidales</taxon>
        <taxon>Tannerellaceae</taxon>
        <taxon>Parabacteroides</taxon>
    </lineage>
</organism>
<dbReference type="Proteomes" id="UP000886740">
    <property type="component" value="Unassembled WGS sequence"/>
</dbReference>
<gene>
    <name evidence="2" type="ORF">H9977_09625</name>
</gene>
<evidence type="ECO:0000313" key="2">
    <source>
        <dbReference type="EMBL" id="HIX75274.1"/>
    </source>
</evidence>
<dbReference type="InterPro" id="IPR050627">
    <property type="entry name" value="Nitroreductase/BluB"/>
</dbReference>
<dbReference type="PANTHER" id="PTHR23026:SF123">
    <property type="entry name" value="NAD(P)H NITROREDUCTASE RV3131-RELATED"/>
    <property type="match status" value="1"/>
</dbReference>
<name>A0A9D1X9Q0_9BACT</name>
<dbReference type="InterPro" id="IPR029479">
    <property type="entry name" value="Nitroreductase"/>
</dbReference>
<dbReference type="InterPro" id="IPR000415">
    <property type="entry name" value="Nitroreductase-like"/>
</dbReference>
<dbReference type="AlphaFoldDB" id="A0A9D1X9Q0"/>
<feature type="domain" description="Nitroreductase" evidence="1">
    <location>
        <begin position="40"/>
        <end position="178"/>
    </location>
</feature>
<comment type="caution">
    <text evidence="2">The sequence shown here is derived from an EMBL/GenBank/DDBJ whole genome shotgun (WGS) entry which is preliminary data.</text>
</comment>
<reference evidence="2" key="2">
    <citation type="submission" date="2021-04" db="EMBL/GenBank/DDBJ databases">
        <authorList>
            <person name="Gilroy R."/>
        </authorList>
    </citation>
    <scope>NUCLEOTIDE SEQUENCE</scope>
    <source>
        <strain evidence="2">ChiGjej6B6-14162</strain>
    </source>
</reference>
<protein>
    <submittedName>
        <fullName evidence="2">Nitroreductase family protein</fullName>
    </submittedName>
</protein>
<sequence>MGIKNVFGQIMGICLIGFLSQGCGFPSQQPDAVNPTLETIMSRKSVRQFQERPVEAEKVDWLLRSAMAAPSGKDLRPWSFVVIDQRERLDSLAEALPTAKMLRQAPMAIVVCGDETRSFYWYLDCSAATQNILLAAESLGLGAVWTATYPYPDRMRVVADQLALPDRIKSLCVIPVGYPAGETSPKDKWNEDCIHQNKW</sequence>
<reference evidence="2" key="1">
    <citation type="journal article" date="2021" name="PeerJ">
        <title>Extensive microbial diversity within the chicken gut microbiome revealed by metagenomics and culture.</title>
        <authorList>
            <person name="Gilroy R."/>
            <person name="Ravi A."/>
            <person name="Getino M."/>
            <person name="Pursley I."/>
            <person name="Horton D.L."/>
            <person name="Alikhan N.F."/>
            <person name="Baker D."/>
            <person name="Gharbi K."/>
            <person name="Hall N."/>
            <person name="Watson M."/>
            <person name="Adriaenssens E.M."/>
            <person name="Foster-Nyarko E."/>
            <person name="Jarju S."/>
            <person name="Secka A."/>
            <person name="Antonio M."/>
            <person name="Oren A."/>
            <person name="Chaudhuri R.R."/>
            <person name="La Ragione R."/>
            <person name="Hildebrand F."/>
            <person name="Pallen M.J."/>
        </authorList>
    </citation>
    <scope>NUCLEOTIDE SEQUENCE</scope>
    <source>
        <strain evidence="2">ChiGjej6B6-14162</strain>
    </source>
</reference>
<dbReference type="GO" id="GO:0016491">
    <property type="term" value="F:oxidoreductase activity"/>
    <property type="evidence" value="ECO:0007669"/>
    <property type="project" value="InterPro"/>
</dbReference>
<evidence type="ECO:0000313" key="3">
    <source>
        <dbReference type="Proteomes" id="UP000886740"/>
    </source>
</evidence>
<proteinExistence type="predicted"/>
<dbReference type="Pfam" id="PF00881">
    <property type="entry name" value="Nitroreductase"/>
    <property type="match status" value="1"/>
</dbReference>
<dbReference type="SUPFAM" id="SSF55469">
    <property type="entry name" value="FMN-dependent nitroreductase-like"/>
    <property type="match status" value="1"/>
</dbReference>
<accession>A0A9D1X9Q0</accession>
<dbReference type="PROSITE" id="PS51257">
    <property type="entry name" value="PROKAR_LIPOPROTEIN"/>
    <property type="match status" value="1"/>
</dbReference>
<dbReference type="EMBL" id="DXEL01000067">
    <property type="protein sequence ID" value="HIX75274.1"/>
    <property type="molecule type" value="Genomic_DNA"/>
</dbReference>